<proteinExistence type="predicted"/>
<dbReference type="KEGG" id="sgn:SGRA_3807"/>
<dbReference type="HOGENOM" id="CLU_1785551_0_0_10"/>
<dbReference type="OrthoDB" id="9825809at2"/>
<dbReference type="EMBL" id="CP002831">
    <property type="protein sequence ID" value="AFC26523.1"/>
    <property type="molecule type" value="Genomic_DNA"/>
</dbReference>
<dbReference type="PROSITE" id="PS51257">
    <property type="entry name" value="PROKAR_LIPOPROTEIN"/>
    <property type="match status" value="1"/>
</dbReference>
<evidence type="ECO:0008006" key="3">
    <source>
        <dbReference type="Google" id="ProtNLM"/>
    </source>
</evidence>
<name>H6L5W3_SAPGL</name>
<dbReference type="RefSeq" id="WP_015694108.1">
    <property type="nucleotide sequence ID" value="NC_016940.1"/>
</dbReference>
<keyword evidence="2" id="KW-1185">Reference proteome</keyword>
<accession>H6L5W3</accession>
<organism evidence="1 2">
    <name type="scientific">Saprospira grandis (strain Lewin)</name>
    <dbReference type="NCBI Taxonomy" id="984262"/>
    <lineage>
        <taxon>Bacteria</taxon>
        <taxon>Pseudomonadati</taxon>
        <taxon>Bacteroidota</taxon>
        <taxon>Saprospiria</taxon>
        <taxon>Saprospirales</taxon>
        <taxon>Saprospiraceae</taxon>
        <taxon>Saprospira</taxon>
    </lineage>
</organism>
<dbReference type="STRING" id="984262.SGRA_3807"/>
<protein>
    <recommendedName>
        <fullName evidence="3">Lipoprotein</fullName>
    </recommendedName>
</protein>
<reference evidence="1 2" key="1">
    <citation type="journal article" date="2012" name="Stand. Genomic Sci.">
        <title>Complete genome sequencing and analysis of Saprospira grandis str. Lewin, a predatory marine bacterium.</title>
        <authorList>
            <person name="Saw J.H."/>
            <person name="Yuryev A."/>
            <person name="Kanbe M."/>
            <person name="Hou S."/>
            <person name="Young A.G."/>
            <person name="Aizawa S."/>
            <person name="Alam M."/>
        </authorList>
    </citation>
    <scope>NUCLEOTIDE SEQUENCE [LARGE SCALE GENOMIC DNA]</scope>
    <source>
        <strain evidence="1 2">Lewin</strain>
    </source>
</reference>
<gene>
    <name evidence="1" type="ordered locus">SGRA_3807</name>
</gene>
<dbReference type="AlphaFoldDB" id="H6L5W3"/>
<evidence type="ECO:0000313" key="1">
    <source>
        <dbReference type="EMBL" id="AFC26523.1"/>
    </source>
</evidence>
<evidence type="ECO:0000313" key="2">
    <source>
        <dbReference type="Proteomes" id="UP000007519"/>
    </source>
</evidence>
<dbReference type="Proteomes" id="UP000007519">
    <property type="component" value="Chromosome"/>
</dbReference>
<sequence>MKYTLLIVFVFLLSCKSSRRLEVYNSDVMSDEVLCIEKLLVVSASLKSTAILYVYPESTTVTVSNGKREIKGAKIALDGLKFGLMAYELDRKRDKQIWVSDSIHTSNFIVDYRYGFVSLSHDTSAIRRQECSWVLNYRNSMPYFR</sequence>